<keyword evidence="3" id="KW-1185">Reference proteome</keyword>
<evidence type="ECO:0000313" key="3">
    <source>
        <dbReference type="Proteomes" id="UP000286415"/>
    </source>
</evidence>
<evidence type="ECO:0000256" key="1">
    <source>
        <dbReference type="SAM" id="SignalP"/>
    </source>
</evidence>
<sequence>MNRLLNGLIGLLALLSAMSVQATASCDMSTCRACYEDMGELEECCANATVHHLCNYCLHRSEDDEELRECLKRELFREKRRGFLGKRALIKRRGLMGK</sequence>
<gene>
    <name evidence="2" type="ORF">CSKR_200012</name>
</gene>
<dbReference type="AlphaFoldDB" id="A0A8T1LYG1"/>
<protein>
    <submittedName>
        <fullName evidence="2">Uncharacterized protein</fullName>
    </submittedName>
</protein>
<dbReference type="EMBL" id="NIRI02000076">
    <property type="protein sequence ID" value="KAG5441662.1"/>
    <property type="molecule type" value="Genomic_DNA"/>
</dbReference>
<evidence type="ECO:0000313" key="2">
    <source>
        <dbReference type="EMBL" id="KAG5441662.1"/>
    </source>
</evidence>
<dbReference type="OrthoDB" id="10422010at2759"/>
<name>A0A8T1LYG1_CLOSI</name>
<reference evidence="2 3" key="1">
    <citation type="journal article" date="2018" name="Biotechnol. Adv.">
        <title>Improved genomic resources and new bioinformatic workflow for the carcinogenic parasite Clonorchis sinensis: Biotechnological implications.</title>
        <authorList>
            <person name="Wang D."/>
            <person name="Korhonen P.K."/>
            <person name="Gasser R.B."/>
            <person name="Young N.D."/>
        </authorList>
    </citation>
    <scope>NUCLEOTIDE SEQUENCE [LARGE SCALE GENOMIC DNA]</scope>
    <source>
        <strain evidence="2">Cs-k2</strain>
    </source>
</reference>
<accession>A0A8T1LYG1</accession>
<reference evidence="2 3" key="2">
    <citation type="journal article" date="2021" name="Genomics">
        <title>High-quality reference genome for Clonorchis sinensis.</title>
        <authorList>
            <person name="Young N.D."/>
            <person name="Stroehlein A.J."/>
            <person name="Kinkar L."/>
            <person name="Wang T."/>
            <person name="Sohn W.M."/>
            <person name="Chang B.C.H."/>
            <person name="Kaur P."/>
            <person name="Weisz D."/>
            <person name="Dudchenko O."/>
            <person name="Aiden E.L."/>
            <person name="Korhonen P.K."/>
            <person name="Gasser R.B."/>
        </authorList>
    </citation>
    <scope>NUCLEOTIDE SEQUENCE [LARGE SCALE GENOMIC DNA]</scope>
    <source>
        <strain evidence="2">Cs-k2</strain>
    </source>
</reference>
<dbReference type="Proteomes" id="UP000286415">
    <property type="component" value="Unassembled WGS sequence"/>
</dbReference>
<comment type="caution">
    <text evidence="2">The sequence shown here is derived from an EMBL/GenBank/DDBJ whole genome shotgun (WGS) entry which is preliminary data.</text>
</comment>
<keyword evidence="1" id="KW-0732">Signal</keyword>
<organism evidence="2 3">
    <name type="scientific">Clonorchis sinensis</name>
    <name type="common">Chinese liver fluke</name>
    <dbReference type="NCBI Taxonomy" id="79923"/>
    <lineage>
        <taxon>Eukaryota</taxon>
        <taxon>Metazoa</taxon>
        <taxon>Spiralia</taxon>
        <taxon>Lophotrochozoa</taxon>
        <taxon>Platyhelminthes</taxon>
        <taxon>Trematoda</taxon>
        <taxon>Digenea</taxon>
        <taxon>Opisthorchiida</taxon>
        <taxon>Opisthorchiata</taxon>
        <taxon>Opisthorchiidae</taxon>
        <taxon>Clonorchis</taxon>
    </lineage>
</organism>
<dbReference type="PROSITE" id="PS51257">
    <property type="entry name" value="PROKAR_LIPOPROTEIN"/>
    <property type="match status" value="1"/>
</dbReference>
<feature type="signal peptide" evidence="1">
    <location>
        <begin position="1"/>
        <end position="22"/>
    </location>
</feature>
<feature type="chain" id="PRO_5035934016" evidence="1">
    <location>
        <begin position="23"/>
        <end position="98"/>
    </location>
</feature>
<proteinExistence type="predicted"/>